<feature type="active site" description="Acyl-thioester intermediate" evidence="4">
    <location>
        <position position="203"/>
    </location>
</feature>
<dbReference type="Gene3D" id="2.40.260.10">
    <property type="entry name" value="Sortase"/>
    <property type="match status" value="1"/>
</dbReference>
<dbReference type="InterPro" id="IPR042007">
    <property type="entry name" value="Sortase_A"/>
</dbReference>
<dbReference type="EMBL" id="JXJU01000007">
    <property type="protein sequence ID" value="PCR99611.1"/>
    <property type="molecule type" value="Genomic_DNA"/>
</dbReference>
<dbReference type="STRING" id="1291764.GCA_001311235_02274"/>
<dbReference type="RefSeq" id="WP_054639654.1">
    <property type="nucleotide sequence ID" value="NZ_BBAL01000008.1"/>
</dbReference>
<keyword evidence="1" id="KW-0645">Protease</keyword>
<dbReference type="GO" id="GO:0006508">
    <property type="term" value="P:proteolysis"/>
    <property type="evidence" value="ECO:0007669"/>
    <property type="project" value="UniProtKB-KW"/>
</dbReference>
<evidence type="ECO:0000256" key="1">
    <source>
        <dbReference type="ARBA" id="ARBA00022670"/>
    </source>
</evidence>
<accession>A0A2A5RK77</accession>
<dbReference type="Pfam" id="PF04203">
    <property type="entry name" value="Sortase"/>
    <property type="match status" value="1"/>
</dbReference>
<sequence>MNKAKKKRRWPINLVIALLFLSGLALIFNAPIRDFIINQNSNRYHISNVTRQQIEKNTEKKVTFDMNSVEPLSIQAVLAAQMDNQPLPVIGGIAIPELSVNLPIFRGVNNISLMYGAGTMKADQVMGAGNYALASHTSSGFAGINQGNLFTPLQHAKNGMMIYITDKANIYEYKITSVRVMNRSHIEVIDDVANRNMITLVTCETRGSDDRIIVQGDLTKKIAFNGAPNDILKSFELSYNVFYKPKS</sequence>
<evidence type="ECO:0000313" key="6">
    <source>
        <dbReference type="Proteomes" id="UP000218181"/>
    </source>
</evidence>
<reference evidence="5 6" key="1">
    <citation type="submission" date="2014-12" db="EMBL/GenBank/DDBJ databases">
        <title>Draft genome sequences of 10 type strains of Lactococcus.</title>
        <authorList>
            <person name="Sun Z."/>
            <person name="Zhong Z."/>
            <person name="Liu W."/>
            <person name="Zhang W."/>
            <person name="Zhang H."/>
        </authorList>
    </citation>
    <scope>NUCLEOTIDE SEQUENCE [LARGE SCALE GENOMIC DNA]</scope>
    <source>
        <strain evidence="5 6">JCM 16395</strain>
    </source>
</reference>
<organism evidence="5 6">
    <name type="scientific">Lactococcus fujiensis JCM 16395</name>
    <dbReference type="NCBI Taxonomy" id="1291764"/>
    <lineage>
        <taxon>Bacteria</taxon>
        <taxon>Bacillati</taxon>
        <taxon>Bacillota</taxon>
        <taxon>Bacilli</taxon>
        <taxon>Lactobacillales</taxon>
        <taxon>Streptococcaceae</taxon>
        <taxon>Lactococcus</taxon>
    </lineage>
</organism>
<evidence type="ECO:0000256" key="4">
    <source>
        <dbReference type="PIRSR" id="PIRSR605754-1"/>
    </source>
</evidence>
<keyword evidence="2" id="KW-0378">Hydrolase</keyword>
<comment type="caution">
    <text evidence="5">The sequence shown here is derived from an EMBL/GenBank/DDBJ whole genome shotgun (WGS) entry which is preliminary data.</text>
</comment>
<evidence type="ECO:0000313" key="5">
    <source>
        <dbReference type="EMBL" id="PCR99611.1"/>
    </source>
</evidence>
<gene>
    <name evidence="5" type="ORF">RT41_GL001724</name>
</gene>
<keyword evidence="3" id="KW-0788">Thiol protease</keyword>
<dbReference type="NCBIfam" id="TIGR01076">
    <property type="entry name" value="sortase_fam"/>
    <property type="match status" value="1"/>
</dbReference>
<dbReference type="SUPFAM" id="SSF63817">
    <property type="entry name" value="Sortase"/>
    <property type="match status" value="1"/>
</dbReference>
<dbReference type="OrthoDB" id="1648028at2"/>
<name>A0A2A5RK77_9LACT</name>
<dbReference type="CDD" id="cd06165">
    <property type="entry name" value="Sortase_A"/>
    <property type="match status" value="1"/>
</dbReference>
<dbReference type="InterPro" id="IPR023365">
    <property type="entry name" value="Sortase_dom-sf"/>
</dbReference>
<keyword evidence="6" id="KW-1185">Reference proteome</keyword>
<dbReference type="InterPro" id="IPR005754">
    <property type="entry name" value="Sortase"/>
</dbReference>
<dbReference type="AlphaFoldDB" id="A0A2A5RK77"/>
<protein>
    <submittedName>
        <fullName evidence="5">Sortase A, LPXTG specific</fullName>
    </submittedName>
</protein>
<dbReference type="Proteomes" id="UP000218181">
    <property type="component" value="Unassembled WGS sequence"/>
</dbReference>
<feature type="active site" description="Proton donor/acceptor" evidence="4">
    <location>
        <position position="136"/>
    </location>
</feature>
<dbReference type="GO" id="GO:0008234">
    <property type="term" value="F:cysteine-type peptidase activity"/>
    <property type="evidence" value="ECO:0007669"/>
    <property type="project" value="UniProtKB-KW"/>
</dbReference>
<proteinExistence type="predicted"/>
<evidence type="ECO:0000256" key="2">
    <source>
        <dbReference type="ARBA" id="ARBA00022801"/>
    </source>
</evidence>
<evidence type="ECO:0000256" key="3">
    <source>
        <dbReference type="ARBA" id="ARBA00022807"/>
    </source>
</evidence>